<dbReference type="InterPro" id="IPR016454">
    <property type="entry name" value="Cysteine_dSase"/>
</dbReference>
<dbReference type="EMBL" id="MWQY01000010">
    <property type="protein sequence ID" value="ORC35168.1"/>
    <property type="molecule type" value="Genomic_DNA"/>
</dbReference>
<dbReference type="CDD" id="cd06453">
    <property type="entry name" value="SufS_like"/>
    <property type="match status" value="1"/>
</dbReference>
<protein>
    <recommendedName>
        <fullName evidence="3">cysteine desulfurase</fullName>
        <ecNumber evidence="3">2.8.1.7</ecNumber>
    </recommendedName>
</protein>
<organism evidence="9 10">
    <name type="scientific">Marispirochaeta aestuarii</name>
    <dbReference type="NCBI Taxonomy" id="1963862"/>
    <lineage>
        <taxon>Bacteria</taxon>
        <taxon>Pseudomonadati</taxon>
        <taxon>Spirochaetota</taxon>
        <taxon>Spirochaetia</taxon>
        <taxon>Spirochaetales</taxon>
        <taxon>Spirochaetaceae</taxon>
        <taxon>Marispirochaeta</taxon>
    </lineage>
</organism>
<dbReference type="InterPro" id="IPR020578">
    <property type="entry name" value="Aminotrans_V_PyrdxlP_BS"/>
</dbReference>
<dbReference type="GO" id="GO:0030170">
    <property type="term" value="F:pyridoxal phosphate binding"/>
    <property type="evidence" value="ECO:0007669"/>
    <property type="project" value="InterPro"/>
</dbReference>
<keyword evidence="5" id="KW-0663">Pyridoxal phosphate</keyword>
<comment type="cofactor">
    <cofactor evidence="1 7">
        <name>pyridoxal 5'-phosphate</name>
        <dbReference type="ChEBI" id="CHEBI:597326"/>
    </cofactor>
</comment>
<dbReference type="AlphaFoldDB" id="A0A1Y1RYZ9"/>
<comment type="similarity">
    <text evidence="2">Belongs to the class-V pyridoxal-phosphate-dependent aminotransferase family. Csd subfamily.</text>
</comment>
<dbReference type="NCBIfam" id="TIGR01977">
    <property type="entry name" value="am_tr_V_EF2568"/>
    <property type="match status" value="1"/>
</dbReference>
<sequence length="385" mass="40682">MIYLDNAATSFPKPAGTAQAVYDFLTRTGANPGRSAHGLSLEAARIVYEAREALNHFFGGPDPLRVIFTHNATYGLNMALKGILKPGSRVITTGMEHNAVMRPLRSLEKEGIELAVVPCGRDGTLDPADLKKALRQKADVVVMSAASNVTGTIMPVGEVGAIVREKGSVFLVDSAQAGGVLPLDMEKDKIDLLVFTGHKSLYGPPGTGGLIFGSRIRETEVSPLIEGGTGSRSETEEQPQFLPDRFESGTCNAAGIAGLRAGLQWLLERGREVILKEEQRQSARLAEGLSGIPGLVLYGPADASMRTGVLSFTLEGHEVSELGEVLDTDYGILTRVGLHCAPSAHRTIGTFPSGTVRMSVGAFTGDEDIDAAVRAVESLAAGTSK</sequence>
<dbReference type="GO" id="GO:0006534">
    <property type="term" value="P:cysteine metabolic process"/>
    <property type="evidence" value="ECO:0007669"/>
    <property type="project" value="InterPro"/>
</dbReference>
<dbReference type="PANTHER" id="PTHR43586:SF4">
    <property type="entry name" value="ISOPENICILLIN N EPIMERASE"/>
    <property type="match status" value="1"/>
</dbReference>
<dbReference type="PIRSF" id="PIRSF005572">
    <property type="entry name" value="NifS"/>
    <property type="match status" value="1"/>
</dbReference>
<dbReference type="SUPFAM" id="SSF53383">
    <property type="entry name" value="PLP-dependent transferases"/>
    <property type="match status" value="1"/>
</dbReference>
<dbReference type="Gene3D" id="3.90.1150.10">
    <property type="entry name" value="Aspartate Aminotransferase, domain 1"/>
    <property type="match status" value="1"/>
</dbReference>
<dbReference type="InterPro" id="IPR015424">
    <property type="entry name" value="PyrdxlP-dep_Trfase"/>
</dbReference>
<reference evidence="9 10" key="1">
    <citation type="submission" date="2017-03" db="EMBL/GenBank/DDBJ databases">
        <title>Draft Genome sequence of Marispirochaeta sp. strain JC444.</title>
        <authorList>
            <person name="Shivani Y."/>
            <person name="Subhash Y."/>
            <person name="Sasikala C."/>
            <person name="Ramana C."/>
        </authorList>
    </citation>
    <scope>NUCLEOTIDE SEQUENCE [LARGE SCALE GENOMIC DNA]</scope>
    <source>
        <strain evidence="9 10">JC444</strain>
    </source>
</reference>
<accession>A0A1Y1RYZ9</accession>
<proteinExistence type="inferred from homology"/>
<evidence type="ECO:0000256" key="4">
    <source>
        <dbReference type="ARBA" id="ARBA00022679"/>
    </source>
</evidence>
<gene>
    <name evidence="9" type="ORF">B4O97_10585</name>
</gene>
<comment type="caution">
    <text evidence="9">The sequence shown here is derived from an EMBL/GenBank/DDBJ whole genome shotgun (WGS) entry which is preliminary data.</text>
</comment>
<evidence type="ECO:0000313" key="9">
    <source>
        <dbReference type="EMBL" id="ORC35168.1"/>
    </source>
</evidence>
<evidence type="ECO:0000256" key="7">
    <source>
        <dbReference type="RuleBase" id="RU004504"/>
    </source>
</evidence>
<evidence type="ECO:0000256" key="5">
    <source>
        <dbReference type="ARBA" id="ARBA00022898"/>
    </source>
</evidence>
<evidence type="ECO:0000256" key="6">
    <source>
        <dbReference type="ARBA" id="ARBA00050776"/>
    </source>
</evidence>
<dbReference type="Proteomes" id="UP000192343">
    <property type="component" value="Unassembled WGS sequence"/>
</dbReference>
<dbReference type="InterPro" id="IPR010969">
    <property type="entry name" value="Cys_dSase-rel_unknwn_funct"/>
</dbReference>
<keyword evidence="10" id="KW-1185">Reference proteome</keyword>
<dbReference type="Gene3D" id="3.40.640.10">
    <property type="entry name" value="Type I PLP-dependent aspartate aminotransferase-like (Major domain)"/>
    <property type="match status" value="1"/>
</dbReference>
<evidence type="ECO:0000256" key="2">
    <source>
        <dbReference type="ARBA" id="ARBA00010447"/>
    </source>
</evidence>
<dbReference type="InterPro" id="IPR000192">
    <property type="entry name" value="Aminotrans_V_dom"/>
</dbReference>
<dbReference type="InterPro" id="IPR015421">
    <property type="entry name" value="PyrdxlP-dep_Trfase_major"/>
</dbReference>
<evidence type="ECO:0000256" key="1">
    <source>
        <dbReference type="ARBA" id="ARBA00001933"/>
    </source>
</evidence>
<dbReference type="RefSeq" id="WP_083050675.1">
    <property type="nucleotide sequence ID" value="NZ_MWQY01000010.1"/>
</dbReference>
<comment type="catalytic activity">
    <reaction evidence="6">
        <text>(sulfur carrier)-H + L-cysteine = (sulfur carrier)-SH + L-alanine</text>
        <dbReference type="Rhea" id="RHEA:43892"/>
        <dbReference type="Rhea" id="RHEA-COMP:14737"/>
        <dbReference type="Rhea" id="RHEA-COMP:14739"/>
        <dbReference type="ChEBI" id="CHEBI:29917"/>
        <dbReference type="ChEBI" id="CHEBI:35235"/>
        <dbReference type="ChEBI" id="CHEBI:57972"/>
        <dbReference type="ChEBI" id="CHEBI:64428"/>
        <dbReference type="EC" id="2.8.1.7"/>
    </reaction>
</comment>
<evidence type="ECO:0000256" key="3">
    <source>
        <dbReference type="ARBA" id="ARBA00012239"/>
    </source>
</evidence>
<keyword evidence="4" id="KW-0808">Transferase</keyword>
<evidence type="ECO:0000259" key="8">
    <source>
        <dbReference type="Pfam" id="PF00266"/>
    </source>
</evidence>
<dbReference type="Pfam" id="PF00266">
    <property type="entry name" value="Aminotran_5"/>
    <property type="match status" value="1"/>
</dbReference>
<evidence type="ECO:0000313" key="10">
    <source>
        <dbReference type="Proteomes" id="UP000192343"/>
    </source>
</evidence>
<dbReference type="PROSITE" id="PS00595">
    <property type="entry name" value="AA_TRANSFER_CLASS_5"/>
    <property type="match status" value="1"/>
</dbReference>
<dbReference type="OrthoDB" id="9804366at2"/>
<feature type="domain" description="Aminotransferase class V" evidence="8">
    <location>
        <begin position="2"/>
        <end position="371"/>
    </location>
</feature>
<name>A0A1Y1RYZ9_9SPIO</name>
<dbReference type="InterPro" id="IPR015422">
    <property type="entry name" value="PyrdxlP-dep_Trfase_small"/>
</dbReference>
<dbReference type="InterPro" id="IPR010970">
    <property type="entry name" value="Cys_dSase_SufS"/>
</dbReference>
<dbReference type="STRING" id="1963862.B4O97_10585"/>
<dbReference type="PANTHER" id="PTHR43586">
    <property type="entry name" value="CYSTEINE DESULFURASE"/>
    <property type="match status" value="1"/>
</dbReference>
<dbReference type="GO" id="GO:0031071">
    <property type="term" value="F:cysteine desulfurase activity"/>
    <property type="evidence" value="ECO:0007669"/>
    <property type="project" value="UniProtKB-EC"/>
</dbReference>
<dbReference type="EC" id="2.8.1.7" evidence="3"/>